<reference evidence="2 3" key="1">
    <citation type="submission" date="2023-09" db="EMBL/GenBank/DDBJ databases">
        <title>Pangenome analysis of Batrachochytrium dendrobatidis and related Chytrids.</title>
        <authorList>
            <person name="Yacoub M.N."/>
            <person name="Stajich J.E."/>
            <person name="James T.Y."/>
        </authorList>
    </citation>
    <scope>NUCLEOTIDE SEQUENCE [LARGE SCALE GENOMIC DNA]</scope>
    <source>
        <strain evidence="2 3">JEL0888</strain>
    </source>
</reference>
<comment type="caution">
    <text evidence="2">The sequence shown here is derived from an EMBL/GenBank/DDBJ whole genome shotgun (WGS) entry which is preliminary data.</text>
</comment>
<name>A0ABR4N711_9FUNG</name>
<evidence type="ECO:0000259" key="1">
    <source>
        <dbReference type="Pfam" id="PF14033"/>
    </source>
</evidence>
<dbReference type="InterPro" id="IPR049192">
    <property type="entry name" value="DUF4246_C"/>
</dbReference>
<dbReference type="Pfam" id="PF14033">
    <property type="entry name" value="DUF4246"/>
    <property type="match status" value="1"/>
</dbReference>
<feature type="domain" description="DUF4246" evidence="1">
    <location>
        <begin position="107"/>
        <end position="487"/>
    </location>
</feature>
<keyword evidence="3" id="KW-1185">Reference proteome</keyword>
<dbReference type="InterPro" id="IPR025340">
    <property type="entry name" value="DUF4246"/>
</dbReference>
<accession>A0ABR4N711</accession>
<protein>
    <recommendedName>
        <fullName evidence="1">DUF4246 domain-containing protein</fullName>
    </recommendedName>
</protein>
<gene>
    <name evidence="2" type="ORF">HK105_205198</name>
</gene>
<organism evidence="2 3">
    <name type="scientific">Polyrhizophydium stewartii</name>
    <dbReference type="NCBI Taxonomy" id="2732419"/>
    <lineage>
        <taxon>Eukaryota</taxon>
        <taxon>Fungi</taxon>
        <taxon>Fungi incertae sedis</taxon>
        <taxon>Chytridiomycota</taxon>
        <taxon>Chytridiomycota incertae sedis</taxon>
        <taxon>Chytridiomycetes</taxon>
        <taxon>Rhizophydiales</taxon>
        <taxon>Rhizophydiales incertae sedis</taxon>
        <taxon>Polyrhizophydium</taxon>
    </lineage>
</organism>
<dbReference type="PANTHER" id="PTHR33119:SF1">
    <property type="entry name" value="FE2OG DIOXYGENASE DOMAIN-CONTAINING PROTEIN"/>
    <property type="match status" value="1"/>
</dbReference>
<sequence>MGNPDLADVLSIFRNPGQPGYFRSLEPFPKVELQALHLAAAILNKYEWWTKVNDADTAATWEAEALAQGAPAQTVRYVLAKVRHLAANAVRTTAHGATSTPGPVLLTVVSPDAVPADLRDRLRQQVAPLEDVPDLHKDWHPGSDKQVLDLVHPSLFCLYYNETLLKLTQSSTLVRAQPPWEHFIGAGHQPARVPRRGITGPAVLLSRKFQWLPSEIRVDQNGRPEIASYINNLHPHHYRDLYATLADVLERFIPLFERQLAMLRTAPGPVVEVDMYDLYLGEDYQPGDDEEDEDAAFEAWQAARPIREISMPDTYTPPPPAPGTGVSFAGRRLQVIFKLANIHLTPEKPRYNGGSWHIEGTANEAIVATGIYYYDVENIADDGRVNLDFRTAIDSPEYDQGDSRGVEHVYGLGEDDPLNQMLGSIATRQDMAVVFPNIFQHHVAPFELADKTRPGHRKILAMFLVDPSKTIVSTAAVPPQQIGWYTDALASSGCLPGLPNEVIRCIARYVGGLKTFTQARAKREELMAERRMVVNAADDELFREPFSLCEH</sequence>
<dbReference type="EMBL" id="JADGIZ020000025">
    <property type="protein sequence ID" value="KAL2915333.1"/>
    <property type="molecule type" value="Genomic_DNA"/>
</dbReference>
<proteinExistence type="predicted"/>
<dbReference type="Proteomes" id="UP001527925">
    <property type="component" value="Unassembled WGS sequence"/>
</dbReference>
<evidence type="ECO:0000313" key="2">
    <source>
        <dbReference type="EMBL" id="KAL2915333.1"/>
    </source>
</evidence>
<evidence type="ECO:0000313" key="3">
    <source>
        <dbReference type="Proteomes" id="UP001527925"/>
    </source>
</evidence>
<dbReference type="PANTHER" id="PTHR33119">
    <property type="entry name" value="IFI3P"/>
    <property type="match status" value="1"/>
</dbReference>